<reference evidence="1" key="2">
    <citation type="submission" date="2020-09" db="EMBL/GenBank/DDBJ databases">
        <authorList>
            <person name="Sun Q."/>
            <person name="Zhou Y."/>
        </authorList>
    </citation>
    <scope>NUCLEOTIDE SEQUENCE</scope>
    <source>
        <strain evidence="1">CGMCC 1.15725</strain>
    </source>
</reference>
<sequence length="251" mass="26912">MTGTPKTVDLPEEARQFLLGVYERAKARLEAVIERHGMRPGVSAAMAVERLAVLDEEMAPIFPALEQAGSHVDCARGCGVCCTLTIDVTPDEAFALIEHLERTQPAETVTAIKARALAADTRGHGMEPLARHRLKIACPVQDPATMECLGHAARPTPCQGYLSLDVKRCQAVHDGTGLDVPQPTAANMLTNVVSHTRSYAFEDAGAPRQSLELTAALVAAWADPDAERRWLAGETVLEQAASYQPPADGGR</sequence>
<keyword evidence="2" id="KW-1185">Reference proteome</keyword>
<organism evidence="1 2">
    <name type="scientific">Aliidongia dinghuensis</name>
    <dbReference type="NCBI Taxonomy" id="1867774"/>
    <lineage>
        <taxon>Bacteria</taxon>
        <taxon>Pseudomonadati</taxon>
        <taxon>Pseudomonadota</taxon>
        <taxon>Alphaproteobacteria</taxon>
        <taxon>Rhodospirillales</taxon>
        <taxon>Dongiaceae</taxon>
        <taxon>Aliidongia</taxon>
    </lineage>
</organism>
<accession>A0A8J2YXQ1</accession>
<gene>
    <name evidence="1" type="ORF">GCM10011611_39520</name>
</gene>
<protein>
    <recommendedName>
        <fullName evidence="3">YkgJ family cysteine cluster protein</fullName>
    </recommendedName>
</protein>
<comment type="caution">
    <text evidence="1">The sequence shown here is derived from an EMBL/GenBank/DDBJ whole genome shotgun (WGS) entry which is preliminary data.</text>
</comment>
<dbReference type="InterPro" id="IPR005358">
    <property type="entry name" value="Puta_zinc/iron-chelating_dom"/>
</dbReference>
<proteinExistence type="predicted"/>
<evidence type="ECO:0008006" key="3">
    <source>
        <dbReference type="Google" id="ProtNLM"/>
    </source>
</evidence>
<reference evidence="1" key="1">
    <citation type="journal article" date="2014" name="Int. J. Syst. Evol. Microbiol.">
        <title>Complete genome sequence of Corynebacterium casei LMG S-19264T (=DSM 44701T), isolated from a smear-ripened cheese.</title>
        <authorList>
            <consortium name="US DOE Joint Genome Institute (JGI-PGF)"/>
            <person name="Walter F."/>
            <person name="Albersmeier A."/>
            <person name="Kalinowski J."/>
            <person name="Ruckert C."/>
        </authorList>
    </citation>
    <scope>NUCLEOTIDE SEQUENCE</scope>
    <source>
        <strain evidence="1">CGMCC 1.15725</strain>
    </source>
</reference>
<dbReference type="Proteomes" id="UP000646365">
    <property type="component" value="Unassembled WGS sequence"/>
</dbReference>
<name>A0A8J2YXQ1_9PROT</name>
<evidence type="ECO:0000313" key="1">
    <source>
        <dbReference type="EMBL" id="GGF29550.1"/>
    </source>
</evidence>
<evidence type="ECO:0000313" key="2">
    <source>
        <dbReference type="Proteomes" id="UP000646365"/>
    </source>
</evidence>
<dbReference type="Pfam" id="PF03692">
    <property type="entry name" value="CxxCxxCC"/>
    <property type="match status" value="1"/>
</dbReference>
<dbReference type="RefSeq" id="WP_189048917.1">
    <property type="nucleotide sequence ID" value="NZ_BMJQ01000010.1"/>
</dbReference>
<dbReference type="EMBL" id="BMJQ01000010">
    <property type="protein sequence ID" value="GGF29550.1"/>
    <property type="molecule type" value="Genomic_DNA"/>
</dbReference>
<dbReference type="AlphaFoldDB" id="A0A8J2YXQ1"/>